<dbReference type="Proteomes" id="UP000238375">
    <property type="component" value="Unassembled WGS sequence"/>
</dbReference>
<feature type="chain" id="PRO_5015730608" evidence="1">
    <location>
        <begin position="21"/>
        <end position="161"/>
    </location>
</feature>
<dbReference type="EMBL" id="PVTE01000008">
    <property type="protein sequence ID" value="PRY39199.1"/>
    <property type="molecule type" value="Genomic_DNA"/>
</dbReference>
<keyword evidence="3" id="KW-1185">Reference proteome</keyword>
<keyword evidence="1" id="KW-0732">Signal</keyword>
<sequence>MNGRILLLILSLLVAGPVMAQPSLPDESKYANSLIGLTILGSPALGMSSVSDYTNGVTLNHNTLQINVSLGLTWSIQVRALDDLRYQSYSIPASSIAVQATGLGSRPEIFLRTTNQTVASGLATSLLSAILPLRYRAIGGSTFLQPAGSYTTTLLFSFSAQ</sequence>
<dbReference type="AlphaFoldDB" id="A0A2T0T0M5"/>
<comment type="caution">
    <text evidence="2">The sequence shown here is derived from an EMBL/GenBank/DDBJ whole genome shotgun (WGS) entry which is preliminary data.</text>
</comment>
<gene>
    <name evidence="2" type="ORF">CLV58_10889</name>
</gene>
<reference evidence="2 3" key="1">
    <citation type="submission" date="2018-03" db="EMBL/GenBank/DDBJ databases">
        <title>Genomic Encyclopedia of Archaeal and Bacterial Type Strains, Phase II (KMG-II): from individual species to whole genera.</title>
        <authorList>
            <person name="Goeker M."/>
        </authorList>
    </citation>
    <scope>NUCLEOTIDE SEQUENCE [LARGE SCALE GENOMIC DNA]</scope>
    <source>
        <strain evidence="2 3">DSM 28354</strain>
    </source>
</reference>
<protein>
    <submittedName>
        <fullName evidence="2">Uncharacterized protein</fullName>
    </submittedName>
</protein>
<evidence type="ECO:0000256" key="1">
    <source>
        <dbReference type="SAM" id="SignalP"/>
    </source>
</evidence>
<feature type="signal peptide" evidence="1">
    <location>
        <begin position="1"/>
        <end position="20"/>
    </location>
</feature>
<evidence type="ECO:0000313" key="3">
    <source>
        <dbReference type="Proteomes" id="UP000238375"/>
    </source>
</evidence>
<proteinExistence type="predicted"/>
<evidence type="ECO:0000313" key="2">
    <source>
        <dbReference type="EMBL" id="PRY39199.1"/>
    </source>
</evidence>
<dbReference type="RefSeq" id="WP_106137886.1">
    <property type="nucleotide sequence ID" value="NZ_PVTE01000008.1"/>
</dbReference>
<organism evidence="2 3">
    <name type="scientific">Spirosoma oryzae</name>
    <dbReference type="NCBI Taxonomy" id="1469603"/>
    <lineage>
        <taxon>Bacteria</taxon>
        <taxon>Pseudomonadati</taxon>
        <taxon>Bacteroidota</taxon>
        <taxon>Cytophagia</taxon>
        <taxon>Cytophagales</taxon>
        <taxon>Cytophagaceae</taxon>
        <taxon>Spirosoma</taxon>
    </lineage>
</organism>
<accession>A0A2T0T0M5</accession>
<name>A0A2T0T0M5_9BACT</name>
<dbReference type="OrthoDB" id="963064at2"/>